<keyword evidence="4" id="KW-1185">Reference proteome</keyword>
<comment type="caution">
    <text evidence="3">The sequence shown here is derived from an EMBL/GenBank/DDBJ whole genome shotgun (WGS) entry which is preliminary data.</text>
</comment>
<evidence type="ECO:0000259" key="2">
    <source>
        <dbReference type="PROSITE" id="PS51186"/>
    </source>
</evidence>
<sequence>MRPDEGHWHLTDDLDGFLARAGAFLRSRPVPHTVQLTVTETLRTRGIDAYGAEAPVLGVLERSGEVHATFFRTPPHRLNLTPLTAGQADTLAALLAGLGHPLPGVGADHATATAFARAWRRHTGATPALRERQRLYRLGTLTPPRPLPPGRARVAGERDHERLVRWHHEFAAAVGQAPAPEAASRAAAVFAARHVTLWERPDGTPVSMAGLSPMTAGQIRVAPVYTPAPLRGRGYAGAATAEASRAARDAGATQVLLFTDLANPTSNALYRRIGYVPVTDFAVYDFPGPTTMRSGAVEQTSRQAGEWGRES</sequence>
<feature type="compositionally biased region" description="Polar residues" evidence="1">
    <location>
        <begin position="292"/>
        <end position="303"/>
    </location>
</feature>
<dbReference type="RefSeq" id="WP_086763642.1">
    <property type="nucleotide sequence ID" value="NZ_JAGJBZ010000001.1"/>
</dbReference>
<gene>
    <name evidence="3" type="ORF">PV517_19455</name>
</gene>
<feature type="region of interest" description="Disordered" evidence="1">
    <location>
        <begin position="292"/>
        <end position="311"/>
    </location>
</feature>
<accession>A0ABU4L6X2</accession>
<evidence type="ECO:0000313" key="4">
    <source>
        <dbReference type="Proteomes" id="UP001271723"/>
    </source>
</evidence>
<feature type="domain" description="N-acetyltransferase" evidence="2">
    <location>
        <begin position="150"/>
        <end position="297"/>
    </location>
</feature>
<dbReference type="Proteomes" id="UP001271723">
    <property type="component" value="Unassembled WGS sequence"/>
</dbReference>
<dbReference type="PROSITE" id="PS51186">
    <property type="entry name" value="GNAT"/>
    <property type="match status" value="1"/>
</dbReference>
<dbReference type="InterPro" id="IPR016181">
    <property type="entry name" value="Acyl_CoA_acyltransferase"/>
</dbReference>
<proteinExistence type="predicted"/>
<evidence type="ECO:0000313" key="3">
    <source>
        <dbReference type="EMBL" id="MDX2910869.1"/>
    </source>
</evidence>
<protein>
    <submittedName>
        <fullName evidence="3">GNAT family N-acetyltransferase</fullName>
    </submittedName>
</protein>
<dbReference type="Gene3D" id="3.40.630.30">
    <property type="match status" value="1"/>
</dbReference>
<name>A0ABU4L6X2_9ACTN</name>
<dbReference type="InterPro" id="IPR000182">
    <property type="entry name" value="GNAT_dom"/>
</dbReference>
<dbReference type="SUPFAM" id="SSF55729">
    <property type="entry name" value="Acyl-CoA N-acyltransferases (Nat)"/>
    <property type="match status" value="1"/>
</dbReference>
<organism evidence="3 4">
    <name type="scientific">Streptomyces griseiscabiei</name>
    <dbReference type="NCBI Taxonomy" id="2993540"/>
    <lineage>
        <taxon>Bacteria</taxon>
        <taxon>Bacillati</taxon>
        <taxon>Actinomycetota</taxon>
        <taxon>Actinomycetes</taxon>
        <taxon>Kitasatosporales</taxon>
        <taxon>Streptomycetaceae</taxon>
        <taxon>Streptomyces</taxon>
    </lineage>
</organism>
<dbReference type="Pfam" id="PF00583">
    <property type="entry name" value="Acetyltransf_1"/>
    <property type="match status" value="1"/>
</dbReference>
<dbReference type="EMBL" id="JARAVY010000007">
    <property type="protein sequence ID" value="MDX2910869.1"/>
    <property type="molecule type" value="Genomic_DNA"/>
</dbReference>
<evidence type="ECO:0000256" key="1">
    <source>
        <dbReference type="SAM" id="MobiDB-lite"/>
    </source>
</evidence>
<reference evidence="3 4" key="1">
    <citation type="journal article" date="2023" name="Microb. Genom.">
        <title>Mesoterricola silvestris gen. nov., sp. nov., Mesoterricola sediminis sp. nov., Geothrix oryzae sp. nov., Geothrix edaphica sp. nov., Geothrix rubra sp. nov., and Geothrix limicola sp. nov., six novel members of Acidobacteriota isolated from soils.</title>
        <authorList>
            <person name="Weisberg A.J."/>
            <person name="Pearce E."/>
            <person name="Kramer C.G."/>
            <person name="Chang J.H."/>
            <person name="Clarke C.R."/>
        </authorList>
    </citation>
    <scope>NUCLEOTIDE SEQUENCE [LARGE SCALE GENOMIC DNA]</scope>
    <source>
        <strain evidence="3 4">NRRL_B-2795</strain>
    </source>
</reference>